<proteinExistence type="predicted"/>
<feature type="transmembrane region" description="Helical" evidence="6">
    <location>
        <begin position="35"/>
        <end position="56"/>
    </location>
</feature>
<evidence type="ECO:0000256" key="5">
    <source>
        <dbReference type="ARBA" id="ARBA00023136"/>
    </source>
</evidence>
<comment type="caution">
    <text evidence="7">The sequence shown here is derived from an EMBL/GenBank/DDBJ whole genome shotgun (WGS) entry which is preliminary data.</text>
</comment>
<name>A0A4C1SVA9_EUMVA</name>
<dbReference type="GO" id="GO:0050909">
    <property type="term" value="P:sensory perception of taste"/>
    <property type="evidence" value="ECO:0007669"/>
    <property type="project" value="InterPro"/>
</dbReference>
<keyword evidence="5 6" id="KW-0472">Membrane</keyword>
<reference evidence="7 8" key="1">
    <citation type="journal article" date="2019" name="Commun. Biol.">
        <title>The bagworm genome reveals a unique fibroin gene that provides high tensile strength.</title>
        <authorList>
            <person name="Kono N."/>
            <person name="Nakamura H."/>
            <person name="Ohtoshi R."/>
            <person name="Tomita M."/>
            <person name="Numata K."/>
            <person name="Arakawa K."/>
        </authorList>
    </citation>
    <scope>NUCLEOTIDE SEQUENCE [LARGE SCALE GENOMIC DNA]</scope>
</reference>
<evidence type="ECO:0000256" key="1">
    <source>
        <dbReference type="ARBA" id="ARBA00004651"/>
    </source>
</evidence>
<evidence type="ECO:0000256" key="4">
    <source>
        <dbReference type="ARBA" id="ARBA00022989"/>
    </source>
</evidence>
<sequence>MDGDEDDVATKLHDLAALYYDAGEICSSINNVFNFYILMILTSSFAHVIVIEWVALRSYGSKGDFKVNVMKITIWCIKCVYTVLTLCITCEKLLPVRNDIKTLVNEVIMDYDRPPRVRRLAKAFMELFEVCNLKVSVYDMFQVDGALIFKFLSICTTYLIVLIQIYHFV</sequence>
<dbReference type="Pfam" id="PF08395">
    <property type="entry name" value="7tm_7"/>
    <property type="match status" value="1"/>
</dbReference>
<dbReference type="InterPro" id="IPR013604">
    <property type="entry name" value="7TM_chemorcpt"/>
</dbReference>
<evidence type="ECO:0000313" key="7">
    <source>
        <dbReference type="EMBL" id="GBP05160.1"/>
    </source>
</evidence>
<organism evidence="7 8">
    <name type="scientific">Eumeta variegata</name>
    <name type="common">Bagworm moth</name>
    <name type="synonym">Eumeta japonica</name>
    <dbReference type="NCBI Taxonomy" id="151549"/>
    <lineage>
        <taxon>Eukaryota</taxon>
        <taxon>Metazoa</taxon>
        <taxon>Ecdysozoa</taxon>
        <taxon>Arthropoda</taxon>
        <taxon>Hexapoda</taxon>
        <taxon>Insecta</taxon>
        <taxon>Pterygota</taxon>
        <taxon>Neoptera</taxon>
        <taxon>Endopterygota</taxon>
        <taxon>Lepidoptera</taxon>
        <taxon>Glossata</taxon>
        <taxon>Ditrysia</taxon>
        <taxon>Tineoidea</taxon>
        <taxon>Psychidae</taxon>
        <taxon>Oiketicinae</taxon>
        <taxon>Eumeta</taxon>
    </lineage>
</organism>
<gene>
    <name evidence="7" type="ORF">EVAR_3471_1</name>
</gene>
<protein>
    <submittedName>
        <fullName evidence="7">Uncharacterized protein</fullName>
    </submittedName>
</protein>
<dbReference type="STRING" id="151549.A0A4C1SVA9"/>
<evidence type="ECO:0000256" key="2">
    <source>
        <dbReference type="ARBA" id="ARBA00022475"/>
    </source>
</evidence>
<dbReference type="EMBL" id="BGZK01000016">
    <property type="protein sequence ID" value="GBP05160.1"/>
    <property type="molecule type" value="Genomic_DNA"/>
</dbReference>
<dbReference type="AlphaFoldDB" id="A0A4C1SVA9"/>
<dbReference type="OrthoDB" id="7354650at2759"/>
<keyword evidence="3 6" id="KW-0812">Transmembrane</keyword>
<keyword evidence="8" id="KW-1185">Reference proteome</keyword>
<evidence type="ECO:0000256" key="3">
    <source>
        <dbReference type="ARBA" id="ARBA00022692"/>
    </source>
</evidence>
<evidence type="ECO:0000256" key="6">
    <source>
        <dbReference type="SAM" id="Phobius"/>
    </source>
</evidence>
<dbReference type="Proteomes" id="UP000299102">
    <property type="component" value="Unassembled WGS sequence"/>
</dbReference>
<dbReference type="GO" id="GO:0005886">
    <property type="term" value="C:plasma membrane"/>
    <property type="evidence" value="ECO:0007669"/>
    <property type="project" value="UniProtKB-SubCell"/>
</dbReference>
<accession>A0A4C1SVA9</accession>
<evidence type="ECO:0000313" key="8">
    <source>
        <dbReference type="Proteomes" id="UP000299102"/>
    </source>
</evidence>
<keyword evidence="4 6" id="KW-1133">Transmembrane helix</keyword>
<comment type="subcellular location">
    <subcellularLocation>
        <location evidence="1">Cell membrane</location>
        <topology evidence="1">Multi-pass membrane protein</topology>
    </subcellularLocation>
</comment>
<feature type="transmembrane region" description="Helical" evidence="6">
    <location>
        <begin position="147"/>
        <end position="166"/>
    </location>
</feature>
<keyword evidence="2" id="KW-1003">Cell membrane</keyword>